<sequence>MQINQSVLYGLDSQHFVDCLGHRLERQTAAAFLLMQQAAKADKIDLQICSAFRDFNRQQLIWNNKVDGKRPVLNRDSIAVDITLLTPNELIEHILIWSAIPGMSRHHWGTDIDIFDGNMITKQDLQLISAEYQQDGPCYKLSQWLDKHAQQFGFYFPFQAGLSGVSPEAWHLSYYPVADKYTQGFDSTALKTVLASSSVNLKEYIVPQLDALIAEYVYRVAPSPAS</sequence>
<dbReference type="PANTHER" id="PTHR34385">
    <property type="entry name" value="D-ALANYL-D-ALANINE CARBOXYPEPTIDASE"/>
    <property type="match status" value="1"/>
</dbReference>
<proteinExistence type="predicted"/>
<organism evidence="2 3">
    <name type="scientific">Shewanella pneumatophori</name>
    <dbReference type="NCBI Taxonomy" id="314092"/>
    <lineage>
        <taxon>Bacteria</taxon>
        <taxon>Pseudomonadati</taxon>
        <taxon>Pseudomonadota</taxon>
        <taxon>Gammaproteobacteria</taxon>
        <taxon>Alteromonadales</taxon>
        <taxon>Shewanellaceae</taxon>
        <taxon>Shewanella</taxon>
    </lineage>
</organism>
<name>A0A9X1Z8D2_9GAMM</name>
<reference evidence="2" key="1">
    <citation type="submission" date="2022-01" db="EMBL/GenBank/DDBJ databases">
        <title>Whole genome-based taxonomy of the Shewanellaceae.</title>
        <authorList>
            <person name="Martin-Rodriguez A.J."/>
        </authorList>
    </citation>
    <scope>NUCLEOTIDE SEQUENCE</scope>
    <source>
        <strain evidence="2">KCTC 23973</strain>
    </source>
</reference>
<dbReference type="CDD" id="cd14847">
    <property type="entry name" value="DD-carboxypeptidase_like"/>
    <property type="match status" value="1"/>
</dbReference>
<evidence type="ECO:0000259" key="1">
    <source>
        <dbReference type="Pfam" id="PF02557"/>
    </source>
</evidence>
<accession>A0A9X1Z8D2</accession>
<dbReference type="InterPro" id="IPR052179">
    <property type="entry name" value="DD-CPase-like"/>
</dbReference>
<dbReference type="PANTHER" id="PTHR34385:SF1">
    <property type="entry name" value="PEPTIDOGLYCAN L-ALANYL-D-GLUTAMATE ENDOPEPTIDASE CWLK"/>
    <property type="match status" value="1"/>
</dbReference>
<gene>
    <name evidence="2" type="ORF">L2740_02380</name>
</gene>
<protein>
    <submittedName>
        <fullName evidence="2">M15 family metallopeptidase</fullName>
    </submittedName>
</protein>
<dbReference type="SUPFAM" id="SSF55166">
    <property type="entry name" value="Hedgehog/DD-peptidase"/>
    <property type="match status" value="1"/>
</dbReference>
<dbReference type="AlphaFoldDB" id="A0A9X1Z8D2"/>
<dbReference type="RefSeq" id="WP_248948424.1">
    <property type="nucleotide sequence ID" value="NZ_JAKILB010000001.1"/>
</dbReference>
<dbReference type="Gene3D" id="3.30.1380.10">
    <property type="match status" value="1"/>
</dbReference>
<dbReference type="InterPro" id="IPR003709">
    <property type="entry name" value="VanY-like_core_dom"/>
</dbReference>
<dbReference type="GO" id="GO:0008233">
    <property type="term" value="F:peptidase activity"/>
    <property type="evidence" value="ECO:0007669"/>
    <property type="project" value="InterPro"/>
</dbReference>
<dbReference type="GO" id="GO:0006508">
    <property type="term" value="P:proteolysis"/>
    <property type="evidence" value="ECO:0007669"/>
    <property type="project" value="InterPro"/>
</dbReference>
<evidence type="ECO:0000313" key="3">
    <source>
        <dbReference type="Proteomes" id="UP001139293"/>
    </source>
</evidence>
<evidence type="ECO:0000313" key="2">
    <source>
        <dbReference type="EMBL" id="MCL1137409.1"/>
    </source>
</evidence>
<dbReference type="InterPro" id="IPR009045">
    <property type="entry name" value="Zn_M74/Hedgehog-like"/>
</dbReference>
<dbReference type="EMBL" id="JAKILB010000001">
    <property type="protein sequence ID" value="MCL1137409.1"/>
    <property type="molecule type" value="Genomic_DNA"/>
</dbReference>
<comment type="caution">
    <text evidence="2">The sequence shown here is derived from an EMBL/GenBank/DDBJ whole genome shotgun (WGS) entry which is preliminary data.</text>
</comment>
<dbReference type="Proteomes" id="UP001139293">
    <property type="component" value="Unassembled WGS sequence"/>
</dbReference>
<feature type="domain" description="D-alanyl-D-alanine carboxypeptidase-like core" evidence="1">
    <location>
        <begin position="22"/>
        <end position="176"/>
    </location>
</feature>
<dbReference type="Pfam" id="PF02557">
    <property type="entry name" value="VanY"/>
    <property type="match status" value="1"/>
</dbReference>
<keyword evidence="3" id="KW-1185">Reference proteome</keyword>